<keyword evidence="2" id="KW-1185">Reference proteome</keyword>
<reference evidence="1 2" key="1">
    <citation type="submission" date="2018-11" db="EMBL/GenBank/DDBJ databases">
        <authorList>
            <consortium name="Pathogen Informatics"/>
        </authorList>
    </citation>
    <scope>NUCLEOTIDE SEQUENCE [LARGE SCALE GENOMIC DNA]</scope>
</reference>
<organism evidence="1 2">
    <name type="scientific">Wuchereria bancrofti</name>
    <dbReference type="NCBI Taxonomy" id="6293"/>
    <lineage>
        <taxon>Eukaryota</taxon>
        <taxon>Metazoa</taxon>
        <taxon>Ecdysozoa</taxon>
        <taxon>Nematoda</taxon>
        <taxon>Chromadorea</taxon>
        <taxon>Rhabditida</taxon>
        <taxon>Spirurina</taxon>
        <taxon>Spiruromorpha</taxon>
        <taxon>Filarioidea</taxon>
        <taxon>Onchocercidae</taxon>
        <taxon>Wuchereria</taxon>
    </lineage>
</organism>
<dbReference type="Proteomes" id="UP000270924">
    <property type="component" value="Unassembled WGS sequence"/>
</dbReference>
<proteinExistence type="predicted"/>
<dbReference type="EMBL" id="UYWW01000504">
    <property type="protein sequence ID" value="VDM08653.1"/>
    <property type="molecule type" value="Genomic_DNA"/>
</dbReference>
<evidence type="ECO:0000313" key="2">
    <source>
        <dbReference type="Proteomes" id="UP000270924"/>
    </source>
</evidence>
<dbReference type="InParanoid" id="A0A3P7DH98"/>
<accession>A0A3P7DH98</accession>
<name>A0A3P7DH98_WUCBA</name>
<gene>
    <name evidence="1" type="ORF">WBA_LOCUS2039</name>
</gene>
<evidence type="ECO:0000313" key="1">
    <source>
        <dbReference type="EMBL" id="VDM08653.1"/>
    </source>
</evidence>
<protein>
    <submittedName>
        <fullName evidence="1">Uncharacterized protein</fullName>
    </submittedName>
</protein>
<sequence length="102" mass="11604">MQHLVTPLHQEFLDIFLYLARQITLLHHMFLVTFHYQVLLVTFLHLPVTLCQPVYLSKLDATGLNGTSGQHAKKRVIITSNVEPGIASAKMNACVVVMHRKR</sequence>
<dbReference type="AlphaFoldDB" id="A0A3P7DH98"/>